<proteinExistence type="predicted"/>
<dbReference type="EMBL" id="QLLL01000002">
    <property type="protein sequence ID" value="RAJ08243.1"/>
    <property type="molecule type" value="Genomic_DNA"/>
</dbReference>
<evidence type="ECO:0000313" key="2">
    <source>
        <dbReference type="Proteomes" id="UP000249547"/>
    </source>
</evidence>
<dbReference type="OrthoDB" id="9807829at2"/>
<dbReference type="AlphaFoldDB" id="A0A327QXY1"/>
<accession>A0A327QXY1</accession>
<name>A0A327QXY1_9BACT</name>
<comment type="caution">
    <text evidence="1">The sequence shown here is derived from an EMBL/GenBank/DDBJ whole genome shotgun (WGS) entry which is preliminary data.</text>
</comment>
<sequence length="272" mass="29915">MNDPADYTTTIATLDMPFLQGEGPFRGFADQAFAQQLATGIVFSVNNAIHPLCRIAAEDLQIHLQQQQEWTHNFGLSSDTQGQVIGKMFGVLVVAHNNEIGYLAAFSGKLANGNYHSRFVPPIFDGMEPGGFLAVGMKRITGINTEIAALAGTSSPEATAQIQQLKAARKALSNGLQQQIFNEYNFINQAGAYKNLLDIFTPHGYRQPPAGAGECAAPKLLQYAFQQNMRPLALAEFWWGLSPKSATWQHKHFYAPCKEKCAPILSFMLDNY</sequence>
<dbReference type="RefSeq" id="WP_111596410.1">
    <property type="nucleotide sequence ID" value="NZ_QLLL01000002.1"/>
</dbReference>
<dbReference type="Proteomes" id="UP000249547">
    <property type="component" value="Unassembled WGS sequence"/>
</dbReference>
<keyword evidence="2" id="KW-1185">Reference proteome</keyword>
<organism evidence="1 2">
    <name type="scientific">Chitinophaga skermanii</name>
    <dbReference type="NCBI Taxonomy" id="331697"/>
    <lineage>
        <taxon>Bacteria</taxon>
        <taxon>Pseudomonadati</taxon>
        <taxon>Bacteroidota</taxon>
        <taxon>Chitinophagia</taxon>
        <taxon>Chitinophagales</taxon>
        <taxon>Chitinophagaceae</taxon>
        <taxon>Chitinophaga</taxon>
    </lineage>
</organism>
<evidence type="ECO:0000313" key="1">
    <source>
        <dbReference type="EMBL" id="RAJ08243.1"/>
    </source>
</evidence>
<reference evidence="1 2" key="1">
    <citation type="submission" date="2018-06" db="EMBL/GenBank/DDBJ databases">
        <title>Genomic Encyclopedia of Archaeal and Bacterial Type Strains, Phase II (KMG-II): from individual species to whole genera.</title>
        <authorList>
            <person name="Goeker M."/>
        </authorList>
    </citation>
    <scope>NUCLEOTIDE SEQUENCE [LARGE SCALE GENOMIC DNA]</scope>
    <source>
        <strain evidence="1 2">DSM 23857</strain>
    </source>
</reference>
<protein>
    <submittedName>
        <fullName evidence="1">tRNA pseudouridine32 synthase / 23S rRNA pseudouridine746 synthase</fullName>
    </submittedName>
</protein>
<gene>
    <name evidence="1" type="ORF">LX64_00890</name>
</gene>